<reference evidence="2 3" key="1">
    <citation type="submission" date="2020-04" db="EMBL/GenBank/DDBJ databases">
        <title>Perkinsus olseni comparative genomics.</title>
        <authorList>
            <person name="Bogema D.R."/>
        </authorList>
    </citation>
    <scope>NUCLEOTIDE SEQUENCE [LARGE SCALE GENOMIC DNA]</scope>
    <source>
        <strain evidence="2">ATCC PRA-205</strain>
    </source>
</reference>
<dbReference type="EMBL" id="JABANM010033567">
    <property type="protein sequence ID" value="KAF4701057.1"/>
    <property type="molecule type" value="Genomic_DNA"/>
</dbReference>
<evidence type="ECO:0000313" key="2">
    <source>
        <dbReference type="EMBL" id="KAF4701057.1"/>
    </source>
</evidence>
<dbReference type="Proteomes" id="UP000574390">
    <property type="component" value="Unassembled WGS sequence"/>
</dbReference>
<feature type="non-terminal residue" evidence="2">
    <location>
        <position position="1"/>
    </location>
</feature>
<dbReference type="SUPFAM" id="SSF54001">
    <property type="entry name" value="Cysteine proteinases"/>
    <property type="match status" value="1"/>
</dbReference>
<feature type="compositionally biased region" description="Basic residues" evidence="1">
    <location>
        <begin position="84"/>
        <end position="101"/>
    </location>
</feature>
<dbReference type="InterPro" id="IPR038765">
    <property type="entry name" value="Papain-like_cys_pep_sf"/>
</dbReference>
<feature type="region of interest" description="Disordered" evidence="1">
    <location>
        <begin position="67"/>
        <end position="124"/>
    </location>
</feature>
<dbReference type="AlphaFoldDB" id="A0A7J6PYQ9"/>
<accession>A0A7J6PYQ9</accession>
<gene>
    <name evidence="2" type="ORF">FOZ62_002079</name>
</gene>
<comment type="caution">
    <text evidence="2">The sequence shown here is derived from an EMBL/GenBank/DDBJ whole genome shotgun (WGS) entry which is preliminary data.</text>
</comment>
<dbReference type="Gene3D" id="3.90.70.80">
    <property type="match status" value="1"/>
</dbReference>
<proteinExistence type="predicted"/>
<organism evidence="2 3">
    <name type="scientific">Perkinsus olseni</name>
    <name type="common">Perkinsus atlanticus</name>
    <dbReference type="NCBI Taxonomy" id="32597"/>
    <lineage>
        <taxon>Eukaryota</taxon>
        <taxon>Sar</taxon>
        <taxon>Alveolata</taxon>
        <taxon>Perkinsozoa</taxon>
        <taxon>Perkinsea</taxon>
        <taxon>Perkinsida</taxon>
        <taxon>Perkinsidae</taxon>
        <taxon>Perkinsus</taxon>
    </lineage>
</organism>
<feature type="compositionally biased region" description="Basic and acidic residues" evidence="1">
    <location>
        <begin position="102"/>
        <end position="124"/>
    </location>
</feature>
<sequence length="124" mass="14039">VELTALCGAYDVAALVIRAEGVNYEIKAKEVDPEVTRCILLAYHDGEHYNSVVWEDGRQHTLAEARERFGSSEAPMAEPESPKISRKKLKKKQQKDKRKNKEKSSRKTNGDERHPSEGPHLVEV</sequence>
<name>A0A7J6PYQ9_PEROL</name>
<protein>
    <submittedName>
        <fullName evidence="2">Uncharacterized protein</fullName>
    </submittedName>
</protein>
<evidence type="ECO:0000313" key="3">
    <source>
        <dbReference type="Proteomes" id="UP000574390"/>
    </source>
</evidence>
<evidence type="ECO:0000256" key="1">
    <source>
        <dbReference type="SAM" id="MobiDB-lite"/>
    </source>
</evidence>